<evidence type="ECO:0000256" key="1">
    <source>
        <dbReference type="SAM" id="SignalP"/>
    </source>
</evidence>
<dbReference type="InterPro" id="IPR051043">
    <property type="entry name" value="Sulfatase_Mod_Factor_Kinase"/>
</dbReference>
<feature type="domain" description="Sulfatase-modifying factor enzyme-like" evidence="2">
    <location>
        <begin position="48"/>
        <end position="328"/>
    </location>
</feature>
<dbReference type="InterPro" id="IPR042095">
    <property type="entry name" value="SUMF_sf"/>
</dbReference>
<dbReference type="Gene3D" id="3.90.1580.10">
    <property type="entry name" value="paralog of FGE (formylglycine-generating enzyme)"/>
    <property type="match status" value="1"/>
</dbReference>
<feature type="chain" id="PRO_5037839290" evidence="1">
    <location>
        <begin position="23"/>
        <end position="336"/>
    </location>
</feature>
<reference evidence="3" key="1">
    <citation type="journal article" date="2014" name="Int. J. Syst. Evol. Microbiol.">
        <title>Complete genome sequence of Corynebacterium casei LMG S-19264T (=DSM 44701T), isolated from a smear-ripened cheese.</title>
        <authorList>
            <consortium name="US DOE Joint Genome Institute (JGI-PGF)"/>
            <person name="Walter F."/>
            <person name="Albersmeier A."/>
            <person name="Kalinowski J."/>
            <person name="Ruckert C."/>
        </authorList>
    </citation>
    <scope>NUCLEOTIDE SEQUENCE</scope>
    <source>
        <strain evidence="3">KCTC 23310</strain>
    </source>
</reference>
<dbReference type="PANTHER" id="PTHR23150">
    <property type="entry name" value="SULFATASE MODIFYING FACTOR 1, 2"/>
    <property type="match status" value="1"/>
</dbReference>
<reference evidence="3" key="2">
    <citation type="submission" date="2020-09" db="EMBL/GenBank/DDBJ databases">
        <authorList>
            <person name="Sun Q."/>
            <person name="Kim S."/>
        </authorList>
    </citation>
    <scope>NUCLEOTIDE SEQUENCE</scope>
    <source>
        <strain evidence="3">KCTC 23310</strain>
    </source>
</reference>
<dbReference type="AlphaFoldDB" id="A0A918WNI3"/>
<sequence length="336" mass="36963">MRVWALGLVMLGCASLALPLLAETSDTITLTDPARMNPLTAFKECDACPEMIVIPLGTFMMGATPEESRNPYDFYGENALGRMRGPDELNIIPHEHPRHPVEMDIPYAIARSELTYAEWMACVDDGGCSHNPDHRVLTPTGYVTLGPDHPVIDVSYLDSLEYVAWLNSQVGAEVYRLPTEAEWEYAARAGTETPFAQGEELTSEQANFSRGATENLLRNSENPARIPRPDLMERDMPVPVGDLDAANGWGLRHMSGNVAELTLSCWSDEHIGLGTDSGYLANAKAQASCLRVSKGGDFGTAMDGLRSAARNRPTEDSRRNYSGFRIVRELANKEDE</sequence>
<evidence type="ECO:0000313" key="4">
    <source>
        <dbReference type="Proteomes" id="UP000638981"/>
    </source>
</evidence>
<dbReference type="GO" id="GO:0120147">
    <property type="term" value="F:formylglycine-generating oxidase activity"/>
    <property type="evidence" value="ECO:0007669"/>
    <property type="project" value="TreeGrafter"/>
</dbReference>
<dbReference type="InterPro" id="IPR016187">
    <property type="entry name" value="CTDL_fold"/>
</dbReference>
<dbReference type="SUPFAM" id="SSF56436">
    <property type="entry name" value="C-type lectin-like"/>
    <property type="match status" value="1"/>
</dbReference>
<comment type="caution">
    <text evidence="3">The sequence shown here is derived from an EMBL/GenBank/DDBJ whole genome shotgun (WGS) entry which is preliminary data.</text>
</comment>
<dbReference type="EMBL" id="BMYJ01000007">
    <property type="protein sequence ID" value="GHC59636.1"/>
    <property type="molecule type" value="Genomic_DNA"/>
</dbReference>
<dbReference type="Proteomes" id="UP000638981">
    <property type="component" value="Unassembled WGS sequence"/>
</dbReference>
<dbReference type="PANTHER" id="PTHR23150:SF35">
    <property type="entry name" value="BLL6746 PROTEIN"/>
    <property type="match status" value="1"/>
</dbReference>
<gene>
    <name evidence="3" type="primary">pvdO</name>
    <name evidence="3" type="ORF">GCM10007315_24250</name>
</gene>
<proteinExistence type="predicted"/>
<keyword evidence="4" id="KW-1185">Reference proteome</keyword>
<name>A0A918WNI3_9RHOB</name>
<keyword evidence="1" id="KW-0732">Signal</keyword>
<protein>
    <submittedName>
        <fullName evidence="3">Pyoverdine biosynthesis protein PvdO</fullName>
    </submittedName>
</protein>
<feature type="signal peptide" evidence="1">
    <location>
        <begin position="1"/>
        <end position="22"/>
    </location>
</feature>
<accession>A0A918WNI3</accession>
<dbReference type="Pfam" id="PF03781">
    <property type="entry name" value="FGE-sulfatase"/>
    <property type="match status" value="1"/>
</dbReference>
<organism evidence="3 4">
    <name type="scientific">Neogemmobacter tilapiae</name>
    <dbReference type="NCBI Taxonomy" id="875041"/>
    <lineage>
        <taxon>Bacteria</taxon>
        <taxon>Pseudomonadati</taxon>
        <taxon>Pseudomonadota</taxon>
        <taxon>Alphaproteobacteria</taxon>
        <taxon>Rhodobacterales</taxon>
        <taxon>Paracoccaceae</taxon>
        <taxon>Neogemmobacter</taxon>
    </lineage>
</organism>
<evidence type="ECO:0000259" key="2">
    <source>
        <dbReference type="Pfam" id="PF03781"/>
    </source>
</evidence>
<evidence type="ECO:0000313" key="3">
    <source>
        <dbReference type="EMBL" id="GHC59636.1"/>
    </source>
</evidence>
<dbReference type="InterPro" id="IPR005532">
    <property type="entry name" value="SUMF_dom"/>
</dbReference>